<organism evidence="2 3">
    <name type="scientific">Tumebacillus lacus</name>
    <dbReference type="NCBI Taxonomy" id="2995335"/>
    <lineage>
        <taxon>Bacteria</taxon>
        <taxon>Bacillati</taxon>
        <taxon>Bacillota</taxon>
        <taxon>Bacilli</taxon>
        <taxon>Bacillales</taxon>
        <taxon>Alicyclobacillaceae</taxon>
        <taxon>Tumebacillus</taxon>
    </lineage>
</organism>
<comment type="caution">
    <text evidence="2">The sequence shown here is derived from an EMBL/GenBank/DDBJ whole genome shotgun (WGS) entry which is preliminary data.</text>
</comment>
<gene>
    <name evidence="2" type="ORF">OS242_11655</name>
</gene>
<reference evidence="2 3" key="1">
    <citation type="submission" date="2022-11" db="EMBL/GenBank/DDBJ databases">
        <title>Study of microbial diversity in lake waters.</title>
        <authorList>
            <person name="Zhang J."/>
        </authorList>
    </citation>
    <scope>NUCLEOTIDE SEQUENCE [LARGE SCALE GENOMIC DNA]</scope>
    <source>
        <strain evidence="2 3">DT12</strain>
    </source>
</reference>
<protein>
    <submittedName>
        <fullName evidence="2">Uncharacterized protein</fullName>
    </submittedName>
</protein>
<feature type="region of interest" description="Disordered" evidence="1">
    <location>
        <begin position="1"/>
        <end position="33"/>
    </location>
</feature>
<evidence type="ECO:0000313" key="3">
    <source>
        <dbReference type="Proteomes" id="UP001208017"/>
    </source>
</evidence>
<evidence type="ECO:0000313" key="2">
    <source>
        <dbReference type="EMBL" id="MCX7570620.1"/>
    </source>
</evidence>
<proteinExistence type="predicted"/>
<accession>A0ABT3X132</accession>
<keyword evidence="3" id="KW-1185">Reference proteome</keyword>
<sequence>MNQNSTPEVSGNKSTGQITYKSGNTTQVISDRDPYKAAVTGKYDQLKDNEAVSKAFNKQDKQALNEAVVAMKEVYADAVKNGDTARRDAAAKMADDLRWRGASIGADVTLDEARKIVQQSKSTYSDAIKGLIPTATQSPLQHTGYSFITQQRGASVLEIRDDLAGRKDKVTGAPKGDWAFRVDSPHKGADYYHFNANTNLHPGNRLVSDFDHKPISENTYNAAKNASQIANGISTGGKVLGSVGIVMDAANIYNGFEADGGKVGTQTVKATTAAAAGWAGAYAGAEVGAWAGGSVGTAVFPGPGTAVGGFVGGIVGGVAGAVGLSRLLK</sequence>
<name>A0ABT3X132_9BACL</name>
<dbReference type="RefSeq" id="WP_267151868.1">
    <property type="nucleotide sequence ID" value="NZ_JAPMLT010000005.1"/>
</dbReference>
<feature type="compositionally biased region" description="Polar residues" evidence="1">
    <location>
        <begin position="1"/>
        <end position="29"/>
    </location>
</feature>
<evidence type="ECO:0000256" key="1">
    <source>
        <dbReference type="SAM" id="MobiDB-lite"/>
    </source>
</evidence>
<dbReference type="Proteomes" id="UP001208017">
    <property type="component" value="Unassembled WGS sequence"/>
</dbReference>
<dbReference type="EMBL" id="JAPMLT010000005">
    <property type="protein sequence ID" value="MCX7570620.1"/>
    <property type="molecule type" value="Genomic_DNA"/>
</dbReference>